<dbReference type="Gene3D" id="2.60.120.10">
    <property type="entry name" value="Jelly Rolls"/>
    <property type="match status" value="1"/>
</dbReference>
<dbReference type="InterPro" id="IPR011051">
    <property type="entry name" value="RmlC_Cupin_sf"/>
</dbReference>
<dbReference type="Pfam" id="PF07883">
    <property type="entry name" value="Cupin_2"/>
    <property type="match status" value="1"/>
</dbReference>
<dbReference type="SUPFAM" id="SSF51182">
    <property type="entry name" value="RmlC-like cupins"/>
    <property type="match status" value="1"/>
</dbReference>
<dbReference type="CDD" id="cd02230">
    <property type="entry name" value="cupin_HP0902-like"/>
    <property type="match status" value="1"/>
</dbReference>
<name>A0A0A7LDR5_9ARCH</name>
<dbReference type="AlphaFoldDB" id="A0A0A7LDR5"/>
<dbReference type="InterPro" id="IPR013096">
    <property type="entry name" value="Cupin_2"/>
</dbReference>
<organism evidence="2 3">
    <name type="scientific">Candidatus Methanoplasma termitum</name>
    <dbReference type="NCBI Taxonomy" id="1577791"/>
    <lineage>
        <taxon>Archaea</taxon>
        <taxon>Methanobacteriati</taxon>
        <taxon>Thermoplasmatota</taxon>
        <taxon>Thermoplasmata</taxon>
        <taxon>Methanomassiliicoccales</taxon>
        <taxon>Methanomassiliicoccaceae</taxon>
        <taxon>Candidatus Methanoplasma</taxon>
    </lineage>
</organism>
<dbReference type="HOGENOM" id="CLU_141446_3_0_2"/>
<accession>A0A0A7LDR5</accession>
<dbReference type="EMBL" id="CP010070">
    <property type="protein sequence ID" value="AIZ57214.1"/>
    <property type="molecule type" value="Genomic_DNA"/>
</dbReference>
<sequence>MIITPKKYQKTIPMEKLIKNIDHRTVLPLADQVGYQTGQVVSKTLAQNSRHSLTLFAFDKGEEISAHKSGGDAMVFALDGVGKITIDKKEYILKKGEAIIMPAGIPHAVFAEERFKMMLTVSFPEPNVTTVK</sequence>
<evidence type="ECO:0000313" key="3">
    <source>
        <dbReference type="Proteomes" id="UP000030787"/>
    </source>
</evidence>
<dbReference type="PANTHER" id="PTHR37694:SF1">
    <property type="entry name" value="SLR8022 PROTEIN"/>
    <property type="match status" value="1"/>
</dbReference>
<keyword evidence="3" id="KW-1185">Reference proteome</keyword>
<reference evidence="2 3" key="1">
    <citation type="journal article" date="2014" name="Appl. Environ. Microbiol.">
        <title>Comparative Genome Analysis of 'Candidatus Methanoplasma termitum' Indicates a New Mode of Energy Metabolism in the Seventh Order of Methanogens.</title>
        <authorList>
            <person name="Lang K."/>
            <person name="Schuldes J."/>
            <person name="Klingl A."/>
            <person name="Poehlein A."/>
            <person name="Daniel R."/>
            <person name="Brune A."/>
        </authorList>
    </citation>
    <scope>NUCLEOTIDE SEQUENCE [LARGE SCALE GENOMIC DNA]</scope>
    <source>
        <strain evidence="3">Mpt1</strain>
    </source>
</reference>
<dbReference type="Proteomes" id="UP000030787">
    <property type="component" value="Chromosome"/>
</dbReference>
<proteinExistence type="predicted"/>
<gene>
    <name evidence="2" type="ORF">Mpt1_c13530</name>
</gene>
<protein>
    <submittedName>
        <fullName evidence="2">Cupin domain protein</fullName>
    </submittedName>
</protein>
<dbReference type="InterPro" id="IPR014710">
    <property type="entry name" value="RmlC-like_jellyroll"/>
</dbReference>
<evidence type="ECO:0000259" key="1">
    <source>
        <dbReference type="Pfam" id="PF07883"/>
    </source>
</evidence>
<dbReference type="STRING" id="1577791.Mpt1_c13530"/>
<feature type="domain" description="Cupin type-2" evidence="1">
    <location>
        <begin position="55"/>
        <end position="118"/>
    </location>
</feature>
<dbReference type="KEGG" id="mear:Mpt1_c13530"/>
<dbReference type="PANTHER" id="PTHR37694">
    <property type="entry name" value="SLR8022 PROTEIN"/>
    <property type="match status" value="1"/>
</dbReference>
<evidence type="ECO:0000313" key="2">
    <source>
        <dbReference type="EMBL" id="AIZ57214.1"/>
    </source>
</evidence>